<evidence type="ECO:0000313" key="8">
    <source>
        <dbReference type="EMBL" id="VDI75184.1"/>
    </source>
</evidence>
<protein>
    <submittedName>
        <fullName evidence="8">Intraflagellar transport protein 80</fullName>
    </submittedName>
</protein>
<feature type="compositionally biased region" description="Low complexity" evidence="5">
    <location>
        <begin position="832"/>
        <end position="856"/>
    </location>
</feature>
<keyword evidence="4" id="KW-0853">WD repeat</keyword>
<feature type="repeat" description="WD" evidence="4">
    <location>
        <begin position="164"/>
        <end position="196"/>
    </location>
</feature>
<dbReference type="InterPro" id="IPR056456">
    <property type="entry name" value="Beta-prop_IFT80_2nd"/>
</dbReference>
<evidence type="ECO:0000259" key="7">
    <source>
        <dbReference type="Pfam" id="PF23387"/>
    </source>
</evidence>
<evidence type="ECO:0000256" key="4">
    <source>
        <dbReference type="PROSITE-ProRule" id="PRU00221"/>
    </source>
</evidence>
<dbReference type="GO" id="GO:0060271">
    <property type="term" value="P:cilium assembly"/>
    <property type="evidence" value="ECO:0007669"/>
    <property type="project" value="TreeGrafter"/>
</dbReference>
<evidence type="ECO:0000259" key="6">
    <source>
        <dbReference type="Pfam" id="PF23335"/>
    </source>
</evidence>
<dbReference type="FunFam" id="2.130.10.10:FF:000298">
    <property type="entry name" value="Intraflagellar transport 80 homolog (Chlamydomonas)"/>
    <property type="match status" value="1"/>
</dbReference>
<gene>
    <name evidence="8" type="ORF">MGAL_10B001823</name>
</gene>
<feature type="domain" description="IFT80 second beta-propeller" evidence="6">
    <location>
        <begin position="362"/>
        <end position="650"/>
    </location>
</feature>
<comment type="caution">
    <text evidence="8">The sequence shown here is derived from an EMBL/GenBank/DDBJ whole genome shotgun (WGS) entry which is preliminary data.</text>
</comment>
<evidence type="ECO:0000256" key="5">
    <source>
        <dbReference type="SAM" id="MobiDB-lite"/>
    </source>
</evidence>
<proteinExistence type="predicted"/>
<organism evidence="8 9">
    <name type="scientific">Mytilus galloprovincialis</name>
    <name type="common">Mediterranean mussel</name>
    <dbReference type="NCBI Taxonomy" id="29158"/>
    <lineage>
        <taxon>Eukaryota</taxon>
        <taxon>Metazoa</taxon>
        <taxon>Spiralia</taxon>
        <taxon>Lophotrochozoa</taxon>
        <taxon>Mollusca</taxon>
        <taxon>Bivalvia</taxon>
        <taxon>Autobranchia</taxon>
        <taxon>Pteriomorphia</taxon>
        <taxon>Mytilida</taxon>
        <taxon>Mytiloidea</taxon>
        <taxon>Mytilidae</taxon>
        <taxon>Mytilinae</taxon>
        <taxon>Mytilus</taxon>
    </lineage>
</organism>
<evidence type="ECO:0000313" key="9">
    <source>
        <dbReference type="Proteomes" id="UP000596742"/>
    </source>
</evidence>
<sequence>MYIDKNCSCGEPETVEHYLLHCSNYEEARERMRTSIYFITGNIHMDLDTLLGIDEEEINRDNRNEILCHLENYLTESVSCVGWTTPEELYSGADDHLVLKWNLSNNETNTLVKLPDDVFPTDMHWFPKSAAGGGKKTGSDLFVLTSTDGKIHLISKTGRVEKSIEAHKGAVLAGRWSYDGSALVTAGEDGQVKIWSRSGMLRSTLTQNSSSVYGIAWGPDSDQVLFTNGRQLVIKSLQPNAKPTMWKAHDGVILNVDWNPVNNLILSGGEDCRYKVWDTYGRVMYNSSAHDYPITSVAWTPDGELFAVGSFNTLRICDQAGWSYSLEKPNTGSLFKLAWSGDGTQVAGACGNGQVLIGHLIERRLEWKNYEATVVSSKQVDVRNVVNDVKDKLDFRDRIIKLSFAFSHLIVATSSQCYIFNVRNFNTPMIFDLKEGNVTLILQAEKHFVLVDTAGVYVYSYDGRMVSSPRYAGMRADVLNYQTVALSNDTIAIRDKTDEKVVYVFDAQTGKNLGDGKPITHKLEVMEIALDQCGPATERRLAIVDKNRDLYVTSVRVFGGERKTHKLGNMIQSLAWNDSANMLAAFADSKFTVWYYPNVTFITSMLTMCVCAEKCICEFGKNPQILQFTGNHVVIRRAEGSIVSTVTSPYPSILHNYVQSSRFADAVRLCRFVKDDILWACLAAMSAYAKDLNTAEVSYAAILEAEKVQFIVNIKDIPVKEARNAEMALLCGSPQDAEAILLTAGLTFRAIMLNIQLYNWDRALELAVKHKTHVDTVLGYRQRYLERFSKKENIKRYQQYKDGIEIDWEKIESKIEYEYQKERERPTPSSQPASTGSTGSSVSRTGGPRPRVTAQT</sequence>
<keyword evidence="3" id="KW-0966">Cell projection</keyword>
<dbReference type="GO" id="GO:0030992">
    <property type="term" value="C:intraciliary transport particle B"/>
    <property type="evidence" value="ECO:0007669"/>
    <property type="project" value="TreeGrafter"/>
</dbReference>
<evidence type="ECO:0000256" key="1">
    <source>
        <dbReference type="ARBA" id="ARBA00004138"/>
    </source>
</evidence>
<dbReference type="InterPro" id="IPR056157">
    <property type="entry name" value="TPR_IFT80_172_dom"/>
</dbReference>
<dbReference type="PANTHER" id="PTHR24098">
    <property type="entry name" value="OUTER SEGMENT 5"/>
    <property type="match status" value="1"/>
</dbReference>
<dbReference type="Pfam" id="PF23335">
    <property type="entry name" value="Beta-prop_IFT80_2nd"/>
    <property type="match status" value="1"/>
</dbReference>
<dbReference type="Proteomes" id="UP000596742">
    <property type="component" value="Unassembled WGS sequence"/>
</dbReference>
<dbReference type="SUPFAM" id="SSF50978">
    <property type="entry name" value="WD40 repeat-like"/>
    <property type="match status" value="2"/>
</dbReference>
<feature type="repeat" description="WD" evidence="4">
    <location>
        <begin position="246"/>
        <end position="278"/>
    </location>
</feature>
<dbReference type="Pfam" id="PF00400">
    <property type="entry name" value="WD40"/>
    <property type="match status" value="3"/>
</dbReference>
<evidence type="ECO:0000256" key="3">
    <source>
        <dbReference type="ARBA" id="ARBA00023273"/>
    </source>
</evidence>
<feature type="region of interest" description="Disordered" evidence="5">
    <location>
        <begin position="819"/>
        <end position="856"/>
    </location>
</feature>
<dbReference type="InterPro" id="IPR001680">
    <property type="entry name" value="WD40_rpt"/>
</dbReference>
<reference evidence="8" key="1">
    <citation type="submission" date="2018-11" db="EMBL/GenBank/DDBJ databases">
        <authorList>
            <person name="Alioto T."/>
            <person name="Alioto T."/>
        </authorList>
    </citation>
    <scope>NUCLEOTIDE SEQUENCE</scope>
</reference>
<dbReference type="PANTHER" id="PTHR24098:SF0">
    <property type="entry name" value="OUTER SEGMENT 5"/>
    <property type="match status" value="1"/>
</dbReference>
<keyword evidence="8" id="KW-0282">Flagellum</keyword>
<comment type="subcellular location">
    <subcellularLocation>
        <location evidence="1">Cell projection</location>
        <location evidence="1">Cilium</location>
    </subcellularLocation>
</comment>
<dbReference type="PROSITE" id="PS50082">
    <property type="entry name" value="WD_REPEATS_2"/>
    <property type="match status" value="2"/>
</dbReference>
<dbReference type="GO" id="GO:0005929">
    <property type="term" value="C:cilium"/>
    <property type="evidence" value="ECO:0007669"/>
    <property type="project" value="UniProtKB-SubCell"/>
</dbReference>
<dbReference type="InterPro" id="IPR015943">
    <property type="entry name" value="WD40/YVTN_repeat-like_dom_sf"/>
</dbReference>
<accession>A0A8B6H8D9</accession>
<dbReference type="InterPro" id="IPR036322">
    <property type="entry name" value="WD40_repeat_dom_sf"/>
</dbReference>
<name>A0A8B6H8D9_MYTGA</name>
<dbReference type="Pfam" id="PF23387">
    <property type="entry name" value="TPR_IFT80_172"/>
    <property type="match status" value="1"/>
</dbReference>
<keyword evidence="2" id="KW-0969">Cilium</keyword>
<dbReference type="PROSITE" id="PS50294">
    <property type="entry name" value="WD_REPEATS_REGION"/>
    <property type="match status" value="2"/>
</dbReference>
<dbReference type="OrthoDB" id="408728at2759"/>
<feature type="domain" description="IFT80/172/WDR35 TPR" evidence="7">
    <location>
        <begin position="678"/>
        <end position="824"/>
    </location>
</feature>
<dbReference type="Gene3D" id="2.130.10.10">
    <property type="entry name" value="YVTN repeat-like/Quinoprotein amine dehydrogenase"/>
    <property type="match status" value="2"/>
</dbReference>
<dbReference type="FunFam" id="2.130.10.10:FF:001115">
    <property type="entry name" value="Intraflagellar transport 80 homolog (Chlamydomonas)"/>
    <property type="match status" value="1"/>
</dbReference>
<dbReference type="EMBL" id="UYJE01009637">
    <property type="protein sequence ID" value="VDI75184.1"/>
    <property type="molecule type" value="Genomic_DNA"/>
</dbReference>
<dbReference type="AlphaFoldDB" id="A0A8B6H8D9"/>
<evidence type="ECO:0000256" key="2">
    <source>
        <dbReference type="ARBA" id="ARBA00023069"/>
    </source>
</evidence>
<keyword evidence="9" id="KW-1185">Reference proteome</keyword>
<dbReference type="SMART" id="SM00320">
    <property type="entry name" value="WD40"/>
    <property type="match status" value="8"/>
</dbReference>